<dbReference type="PANTHER" id="PTHR11620">
    <property type="entry name" value="60S RIBOSOMAL PROTEIN L23A"/>
    <property type="match status" value="1"/>
</dbReference>
<dbReference type="Pfam" id="PF00276">
    <property type="entry name" value="Ribosomal_L23"/>
    <property type="match status" value="1"/>
</dbReference>
<dbReference type="GO" id="GO:0006412">
    <property type="term" value="P:translation"/>
    <property type="evidence" value="ECO:0007669"/>
    <property type="project" value="InterPro"/>
</dbReference>
<evidence type="ECO:0000256" key="3">
    <source>
        <dbReference type="ARBA" id="ARBA00022884"/>
    </source>
</evidence>
<evidence type="ECO:0000256" key="5">
    <source>
        <dbReference type="ARBA" id="ARBA00023274"/>
    </source>
</evidence>
<dbReference type="InterPro" id="IPR013025">
    <property type="entry name" value="Ribosomal_uL23-like"/>
</dbReference>
<proteinExistence type="inferred from homology"/>
<evidence type="ECO:0000256" key="4">
    <source>
        <dbReference type="ARBA" id="ARBA00022980"/>
    </source>
</evidence>
<dbReference type="InterPro" id="IPR012678">
    <property type="entry name" value="Ribosomal_uL23/eL15/eS24_sf"/>
</dbReference>
<gene>
    <name evidence="6" type="ORF">METZ01_LOCUS33585</name>
</gene>
<protein>
    <recommendedName>
        <fullName evidence="7">50S ribosomal protein L23</fullName>
    </recommendedName>
</protein>
<keyword evidence="5" id="KW-0687">Ribonucleoprotein</keyword>
<dbReference type="SUPFAM" id="SSF54189">
    <property type="entry name" value="Ribosomal proteins S24e, L23 and L15e"/>
    <property type="match status" value="1"/>
</dbReference>
<reference evidence="6" key="1">
    <citation type="submission" date="2018-05" db="EMBL/GenBank/DDBJ databases">
        <authorList>
            <person name="Lanie J.A."/>
            <person name="Ng W.-L."/>
            <person name="Kazmierczak K.M."/>
            <person name="Andrzejewski T.M."/>
            <person name="Davidsen T.M."/>
            <person name="Wayne K.J."/>
            <person name="Tettelin H."/>
            <person name="Glass J.I."/>
            <person name="Rusch D."/>
            <person name="Podicherti R."/>
            <person name="Tsui H.-C.T."/>
            <person name="Winkler M.E."/>
        </authorList>
    </citation>
    <scope>NUCLEOTIDE SEQUENCE</scope>
</reference>
<evidence type="ECO:0008006" key="7">
    <source>
        <dbReference type="Google" id="ProtNLM"/>
    </source>
</evidence>
<evidence type="ECO:0000313" key="6">
    <source>
        <dbReference type="EMBL" id="SUZ80731.1"/>
    </source>
</evidence>
<keyword evidence="3" id="KW-0694">RNA-binding</keyword>
<comment type="similarity">
    <text evidence="1">Belongs to the universal ribosomal protein uL23 family.</text>
</comment>
<dbReference type="Gene3D" id="3.30.70.330">
    <property type="match status" value="1"/>
</dbReference>
<evidence type="ECO:0000256" key="1">
    <source>
        <dbReference type="ARBA" id="ARBA00006700"/>
    </source>
</evidence>
<dbReference type="FunFam" id="3.30.70.330:FF:000001">
    <property type="entry name" value="50S ribosomal protein L23"/>
    <property type="match status" value="1"/>
</dbReference>
<keyword evidence="2" id="KW-0699">rRNA-binding</keyword>
<organism evidence="6">
    <name type="scientific">marine metagenome</name>
    <dbReference type="NCBI Taxonomy" id="408172"/>
    <lineage>
        <taxon>unclassified sequences</taxon>
        <taxon>metagenomes</taxon>
        <taxon>ecological metagenomes</taxon>
    </lineage>
</organism>
<keyword evidence="4" id="KW-0689">Ribosomal protein</keyword>
<dbReference type="GO" id="GO:0019843">
    <property type="term" value="F:rRNA binding"/>
    <property type="evidence" value="ECO:0007669"/>
    <property type="project" value="UniProtKB-KW"/>
</dbReference>
<dbReference type="EMBL" id="UINC01001439">
    <property type="protein sequence ID" value="SUZ80731.1"/>
    <property type="molecule type" value="Genomic_DNA"/>
</dbReference>
<dbReference type="GO" id="GO:0003735">
    <property type="term" value="F:structural constituent of ribosome"/>
    <property type="evidence" value="ECO:0007669"/>
    <property type="project" value="InterPro"/>
</dbReference>
<sequence>MNDVYDVIYAPVVTEKSAQAMENENIYTFIVDRKANKIEISRAVESIWDVKVSDVRTMRYNGKVKRALMGRLSRSPKVGRRPAFKKAIVQLAEGDHIEFYEAG</sequence>
<evidence type="ECO:0000256" key="2">
    <source>
        <dbReference type="ARBA" id="ARBA00022730"/>
    </source>
</evidence>
<dbReference type="GO" id="GO:0005840">
    <property type="term" value="C:ribosome"/>
    <property type="evidence" value="ECO:0007669"/>
    <property type="project" value="UniProtKB-KW"/>
</dbReference>
<dbReference type="GO" id="GO:1990904">
    <property type="term" value="C:ribonucleoprotein complex"/>
    <property type="evidence" value="ECO:0007669"/>
    <property type="project" value="UniProtKB-KW"/>
</dbReference>
<dbReference type="NCBIfam" id="NF004363">
    <property type="entry name" value="PRK05738.2-4"/>
    <property type="match status" value="1"/>
</dbReference>
<dbReference type="HAMAP" id="MF_01369_B">
    <property type="entry name" value="Ribosomal_uL23_B"/>
    <property type="match status" value="1"/>
</dbReference>
<accession>A0A381QMZ4</accession>
<name>A0A381QMZ4_9ZZZZ</name>
<dbReference type="AlphaFoldDB" id="A0A381QMZ4"/>
<dbReference type="InterPro" id="IPR012677">
    <property type="entry name" value="Nucleotide-bd_a/b_plait_sf"/>
</dbReference>